<sequence length="104" mass="11874">MSDDDSFDAAYHAAEATSDLFNRELLLFRVLRDEDRTRVETRDDVMGWGVQFPTGQCYVDWYREAYAPEDRLDNPHVSIYGSLSDVEQGTGGTVQPLAVHEVMR</sequence>
<dbReference type="RefSeq" id="WP_158206591.1">
    <property type="nucleotide sequence ID" value="NZ_WSZK01000047.1"/>
</dbReference>
<dbReference type="AlphaFoldDB" id="A0A6B0GXS7"/>
<evidence type="ECO:0000313" key="1">
    <source>
        <dbReference type="EMBL" id="MWG36945.1"/>
    </source>
</evidence>
<dbReference type="Proteomes" id="UP000451471">
    <property type="component" value="Unassembled WGS sequence"/>
</dbReference>
<protein>
    <submittedName>
        <fullName evidence="1">Uncharacterized protein</fullName>
    </submittedName>
</protein>
<name>A0A6B0GXS7_9EURY</name>
<dbReference type="OrthoDB" id="204443at2157"/>
<proteinExistence type="predicted"/>
<organism evidence="1 2">
    <name type="scientific">Halomarina oriensis</name>
    <dbReference type="NCBI Taxonomy" id="671145"/>
    <lineage>
        <taxon>Archaea</taxon>
        <taxon>Methanobacteriati</taxon>
        <taxon>Methanobacteriota</taxon>
        <taxon>Stenosarchaea group</taxon>
        <taxon>Halobacteria</taxon>
        <taxon>Halobacteriales</taxon>
        <taxon>Natronomonadaceae</taxon>
        <taxon>Halomarina</taxon>
    </lineage>
</organism>
<reference evidence="1 2" key="1">
    <citation type="submission" date="2019-12" db="EMBL/GenBank/DDBJ databases">
        <title>Halocatena pleomorpha gen. nov. sp. nov., an extremely halophilic archaeon of family Halobacteriaceae isolated from saltpan soil.</title>
        <authorList>
            <person name="Pal Y."/>
            <person name="Verma A."/>
            <person name="Krishnamurthi S."/>
            <person name="Kumar P."/>
        </authorList>
    </citation>
    <scope>NUCLEOTIDE SEQUENCE [LARGE SCALE GENOMIC DNA]</scope>
    <source>
        <strain evidence="1 2">JCM 16495</strain>
    </source>
</reference>
<evidence type="ECO:0000313" key="2">
    <source>
        <dbReference type="Proteomes" id="UP000451471"/>
    </source>
</evidence>
<keyword evidence="2" id="KW-1185">Reference proteome</keyword>
<gene>
    <name evidence="1" type="ORF">GQS65_21075</name>
</gene>
<dbReference type="EMBL" id="WSZK01000047">
    <property type="protein sequence ID" value="MWG36945.1"/>
    <property type="molecule type" value="Genomic_DNA"/>
</dbReference>
<comment type="caution">
    <text evidence="1">The sequence shown here is derived from an EMBL/GenBank/DDBJ whole genome shotgun (WGS) entry which is preliminary data.</text>
</comment>
<accession>A0A6B0GXS7</accession>